<evidence type="ECO:0000313" key="1">
    <source>
        <dbReference type="EMBL" id="TKI53672.1"/>
    </source>
</evidence>
<protein>
    <submittedName>
        <fullName evidence="1">Topoisomerase</fullName>
    </submittedName>
</protein>
<reference evidence="1 2" key="1">
    <citation type="submission" date="2019-04" db="EMBL/GenBank/DDBJ databases">
        <title>Lysinibacillus genome sequencing.</title>
        <authorList>
            <person name="Dunlap C."/>
        </authorList>
    </citation>
    <scope>NUCLEOTIDE SEQUENCE [LARGE SCALE GENOMIC DNA]</scope>
    <source>
        <strain evidence="1 2">CCTCC AB 2010389</strain>
    </source>
</reference>
<dbReference type="GO" id="GO:0016853">
    <property type="term" value="F:isomerase activity"/>
    <property type="evidence" value="ECO:0007669"/>
    <property type="project" value="UniProtKB-KW"/>
</dbReference>
<comment type="caution">
    <text evidence="1">The sequence shown here is derived from an EMBL/GenBank/DDBJ whole genome shotgun (WGS) entry which is preliminary data.</text>
</comment>
<name>A0A4U2Y296_9BACI</name>
<dbReference type="PROSITE" id="PS51257">
    <property type="entry name" value="PROKAR_LIPOPROTEIN"/>
    <property type="match status" value="1"/>
</dbReference>
<sequence>MLKRAMLSGIVFSSIFLVGCNKEEIIDITENKENDANVMSESESESKELNLISEFKKEIMASITEQTELDSESIEGIMVSGSPVKGIIDISISFPKDTKVDDAMIKQIIKDSIKKVSETENITISEENITIKIEKL</sequence>
<keyword evidence="1" id="KW-0413">Isomerase</keyword>
<dbReference type="EMBL" id="SZPU01000104">
    <property type="protein sequence ID" value="TKI53672.1"/>
    <property type="molecule type" value="Genomic_DNA"/>
</dbReference>
<dbReference type="RefSeq" id="WP_107894844.1">
    <property type="nucleotide sequence ID" value="NZ_PYWM01000005.1"/>
</dbReference>
<proteinExistence type="predicted"/>
<organism evidence="1 2">
    <name type="scientific">Lysinibacillus mangiferihumi</name>
    <dbReference type="NCBI Taxonomy" id="1130819"/>
    <lineage>
        <taxon>Bacteria</taxon>
        <taxon>Bacillati</taxon>
        <taxon>Bacillota</taxon>
        <taxon>Bacilli</taxon>
        <taxon>Bacillales</taxon>
        <taxon>Bacillaceae</taxon>
        <taxon>Lysinibacillus</taxon>
    </lineage>
</organism>
<dbReference type="Proteomes" id="UP000308744">
    <property type="component" value="Unassembled WGS sequence"/>
</dbReference>
<evidence type="ECO:0000313" key="2">
    <source>
        <dbReference type="Proteomes" id="UP000308744"/>
    </source>
</evidence>
<dbReference type="AlphaFoldDB" id="A0A4U2Y296"/>
<keyword evidence="2" id="KW-1185">Reference proteome</keyword>
<accession>A0A4U2Y296</accession>
<gene>
    <name evidence="1" type="ORF">FC756_22620</name>
</gene>